<dbReference type="EMBL" id="QYUR01000002">
    <property type="protein sequence ID" value="RJG13026.1"/>
    <property type="molecule type" value="Genomic_DNA"/>
</dbReference>
<protein>
    <submittedName>
        <fullName evidence="1">DUF4238 domain-containing protein</fullName>
    </submittedName>
</protein>
<organism evidence="1 2">
    <name type="scientific">Pseudomonas cavernicola</name>
    <dbReference type="NCBI Taxonomy" id="2320866"/>
    <lineage>
        <taxon>Bacteria</taxon>
        <taxon>Pseudomonadati</taxon>
        <taxon>Pseudomonadota</taxon>
        <taxon>Gammaproteobacteria</taxon>
        <taxon>Pseudomonadales</taxon>
        <taxon>Pseudomonadaceae</taxon>
        <taxon>Pseudomonas</taxon>
    </lineage>
</organism>
<dbReference type="AlphaFoldDB" id="A0A418XKR4"/>
<evidence type="ECO:0000313" key="1">
    <source>
        <dbReference type="EMBL" id="RJG13026.1"/>
    </source>
</evidence>
<accession>A0A418XKR4</accession>
<dbReference type="InterPro" id="IPR025332">
    <property type="entry name" value="DUF4238"/>
</dbReference>
<reference evidence="1 2" key="1">
    <citation type="submission" date="2018-09" db="EMBL/GenBank/DDBJ databases">
        <authorList>
            <person name="Zhu H."/>
        </authorList>
    </citation>
    <scope>NUCLEOTIDE SEQUENCE [LARGE SCALE GENOMIC DNA]</scope>
    <source>
        <strain evidence="1 2">K1S02-6</strain>
    </source>
</reference>
<sequence>MSKKSNQHYVPQFYFRLFSNDGKSICVFNRKNGKSCPSASIKGQASKHKFYGSEEIEDAFSNLEGIFSGPLRLLKSCSDLRELSEADYLLTLQAIMFQRARTLAARNSSHPMNDRLTKLWLEAEINKNEDLSDEQKHEFISSLDLFEIDPLRFHLEQIKISIEQADLLSDLIPVLLDNRTNRPFIFSDSPAVFHNSYYGNVKLRGVLGFTTPGLQIFFPLCEKRTLLLVDPQRYSVKRIRDGNMVHVRDLQDVAAINKLQIHSATTAIYFSDYKYADYVTSIWAQENKKLSENLVNVIEAPSFDYDGTPRGDIVHSFAPTLPINLKLSFLEHEVLGDNDYDFSERSAYV</sequence>
<proteinExistence type="predicted"/>
<gene>
    <name evidence="1" type="ORF">D3879_07050</name>
</gene>
<comment type="caution">
    <text evidence="1">The sequence shown here is derived from an EMBL/GenBank/DDBJ whole genome shotgun (WGS) entry which is preliminary data.</text>
</comment>
<keyword evidence="2" id="KW-1185">Reference proteome</keyword>
<dbReference type="OrthoDB" id="9148269at2"/>
<dbReference type="Pfam" id="PF14022">
    <property type="entry name" value="DUF4238"/>
    <property type="match status" value="1"/>
</dbReference>
<evidence type="ECO:0000313" key="2">
    <source>
        <dbReference type="Proteomes" id="UP000284021"/>
    </source>
</evidence>
<dbReference type="RefSeq" id="WP_119953348.1">
    <property type="nucleotide sequence ID" value="NZ_QYUR01000002.1"/>
</dbReference>
<name>A0A418XKR4_9PSED</name>
<dbReference type="Proteomes" id="UP000284021">
    <property type="component" value="Unassembled WGS sequence"/>
</dbReference>